<evidence type="ECO:0000256" key="5">
    <source>
        <dbReference type="ARBA" id="ARBA00023136"/>
    </source>
</evidence>
<feature type="transmembrane region" description="Helical" evidence="6">
    <location>
        <begin position="167"/>
        <end position="189"/>
    </location>
</feature>
<feature type="transmembrane region" description="Helical" evidence="6">
    <location>
        <begin position="136"/>
        <end position="161"/>
    </location>
</feature>
<feature type="transmembrane region" description="Helical" evidence="6">
    <location>
        <begin position="34"/>
        <end position="59"/>
    </location>
</feature>
<evidence type="ECO:0000313" key="8">
    <source>
        <dbReference type="Proteomes" id="UP001596258"/>
    </source>
</evidence>
<name>A0ABW1U9R1_9LACO</name>
<dbReference type="PANTHER" id="PTHR43701">
    <property type="entry name" value="MEMBRANE TRANSPORTER PROTEIN MJ0441-RELATED"/>
    <property type="match status" value="1"/>
</dbReference>
<feature type="transmembrane region" description="Helical" evidence="6">
    <location>
        <begin position="196"/>
        <end position="216"/>
    </location>
</feature>
<keyword evidence="8" id="KW-1185">Reference proteome</keyword>
<dbReference type="Proteomes" id="UP001596258">
    <property type="component" value="Unassembled WGS sequence"/>
</dbReference>
<keyword evidence="3 6" id="KW-0812">Transmembrane</keyword>
<evidence type="ECO:0000256" key="3">
    <source>
        <dbReference type="ARBA" id="ARBA00022692"/>
    </source>
</evidence>
<evidence type="ECO:0000313" key="7">
    <source>
        <dbReference type="EMBL" id="MFC6290329.1"/>
    </source>
</evidence>
<comment type="similarity">
    <text evidence="2 6">Belongs to the 4-toluene sulfonate uptake permease (TSUP) (TC 2.A.102) family.</text>
</comment>
<keyword evidence="4 6" id="KW-1133">Transmembrane helix</keyword>
<keyword evidence="6" id="KW-1003">Cell membrane</keyword>
<proteinExistence type="inferred from homology"/>
<feature type="transmembrane region" description="Helical" evidence="6">
    <location>
        <begin position="97"/>
        <end position="115"/>
    </location>
</feature>
<reference evidence="8" key="1">
    <citation type="journal article" date="2019" name="Int. J. Syst. Evol. Microbiol.">
        <title>The Global Catalogue of Microorganisms (GCM) 10K type strain sequencing project: providing services to taxonomists for standard genome sequencing and annotation.</title>
        <authorList>
            <consortium name="The Broad Institute Genomics Platform"/>
            <consortium name="The Broad Institute Genome Sequencing Center for Infectious Disease"/>
            <person name="Wu L."/>
            <person name="Ma J."/>
        </authorList>
    </citation>
    <scope>NUCLEOTIDE SEQUENCE [LARGE SCALE GENOMIC DNA]</scope>
    <source>
        <strain evidence="8">CCM 8893</strain>
    </source>
</reference>
<dbReference type="RefSeq" id="WP_164505634.1">
    <property type="nucleotide sequence ID" value="NZ_JBHSSO010000066.1"/>
</dbReference>
<protein>
    <recommendedName>
        <fullName evidence="6">Probable membrane transporter protein</fullName>
    </recommendedName>
</protein>
<dbReference type="EMBL" id="JBHSSO010000066">
    <property type="protein sequence ID" value="MFC6290329.1"/>
    <property type="molecule type" value="Genomic_DNA"/>
</dbReference>
<dbReference type="Pfam" id="PF01925">
    <property type="entry name" value="TauE"/>
    <property type="match status" value="1"/>
</dbReference>
<gene>
    <name evidence="7" type="ORF">ACFP1M_09125</name>
</gene>
<organism evidence="7 8">
    <name type="scientific">Levilactobacillus angrenensis</name>
    <dbReference type="NCBI Taxonomy" id="2486020"/>
    <lineage>
        <taxon>Bacteria</taxon>
        <taxon>Bacillati</taxon>
        <taxon>Bacillota</taxon>
        <taxon>Bacilli</taxon>
        <taxon>Lactobacillales</taxon>
        <taxon>Lactobacillaceae</taxon>
        <taxon>Levilactobacillus</taxon>
    </lineage>
</organism>
<sequence length="246" mass="25725">MWLVFLIIGFLVGLLVISTGGGGAAIYLGLLTSVFGLAPAVAASTSLFTAFPSLVVGAYGHYRTGQIHFKVGNQMLMTAIPATVVGALLAPYIPNDVYTWIVAIILTGLGIQVLVKRFLIRQTKAPRHQSTQAAVYGLLSGIMVGVAGLSGGGPIIAGLLVLGLDMLPAAATSSYVLVGTSLVGLLFHLSANNIDWQVGIGLMIGAVLGAVCAPRLLMHVDPAKLNYYVKPFMGILLVFMGLRMIF</sequence>
<evidence type="ECO:0000256" key="6">
    <source>
        <dbReference type="RuleBase" id="RU363041"/>
    </source>
</evidence>
<dbReference type="PANTHER" id="PTHR43701:SF2">
    <property type="entry name" value="MEMBRANE TRANSPORTER PROTEIN YJNA-RELATED"/>
    <property type="match status" value="1"/>
</dbReference>
<feature type="transmembrane region" description="Helical" evidence="6">
    <location>
        <begin position="71"/>
        <end position="91"/>
    </location>
</feature>
<keyword evidence="5 6" id="KW-0472">Membrane</keyword>
<dbReference type="InterPro" id="IPR051598">
    <property type="entry name" value="TSUP/Inactive_protease-like"/>
</dbReference>
<evidence type="ECO:0000256" key="2">
    <source>
        <dbReference type="ARBA" id="ARBA00009142"/>
    </source>
</evidence>
<evidence type="ECO:0000256" key="4">
    <source>
        <dbReference type="ARBA" id="ARBA00022989"/>
    </source>
</evidence>
<evidence type="ECO:0000256" key="1">
    <source>
        <dbReference type="ARBA" id="ARBA00004141"/>
    </source>
</evidence>
<comment type="subcellular location">
    <subcellularLocation>
        <location evidence="6">Cell membrane</location>
        <topology evidence="6">Multi-pass membrane protein</topology>
    </subcellularLocation>
    <subcellularLocation>
        <location evidence="1">Membrane</location>
        <topology evidence="1">Multi-pass membrane protein</topology>
    </subcellularLocation>
</comment>
<feature type="transmembrane region" description="Helical" evidence="6">
    <location>
        <begin position="228"/>
        <end position="245"/>
    </location>
</feature>
<comment type="caution">
    <text evidence="7">The sequence shown here is derived from an EMBL/GenBank/DDBJ whole genome shotgun (WGS) entry which is preliminary data.</text>
</comment>
<dbReference type="InterPro" id="IPR002781">
    <property type="entry name" value="TM_pro_TauE-like"/>
</dbReference>
<accession>A0ABW1U9R1</accession>